<protein>
    <recommendedName>
        <fullName evidence="11">alpha-1,2-Mannosidase</fullName>
        <ecNumber evidence="11">3.2.1.-</ecNumber>
    </recommendedName>
</protein>
<keyword evidence="13" id="KW-1185">Reference proteome</keyword>
<evidence type="ECO:0000256" key="4">
    <source>
        <dbReference type="ARBA" id="ARBA00022723"/>
    </source>
</evidence>
<dbReference type="STRING" id="5722.A2DS11"/>
<name>A2DS11_TRIV3</name>
<comment type="cofactor">
    <cofactor evidence="1 10">
        <name>Ca(2+)</name>
        <dbReference type="ChEBI" id="CHEBI:29108"/>
    </cofactor>
</comment>
<evidence type="ECO:0000256" key="10">
    <source>
        <dbReference type="PIRSR" id="PIRSR601382-2"/>
    </source>
</evidence>
<keyword evidence="4 10" id="KW-0479">Metal-binding</keyword>
<dbReference type="FunFam" id="1.50.10.10:FF:000115">
    <property type="entry name" value="alpha-1,2-Mannosidase"/>
    <property type="match status" value="1"/>
</dbReference>
<evidence type="ECO:0000256" key="2">
    <source>
        <dbReference type="ARBA" id="ARBA00004922"/>
    </source>
</evidence>
<proteinExistence type="inferred from homology"/>
<dbReference type="Pfam" id="PF01532">
    <property type="entry name" value="Glyco_hydro_47"/>
    <property type="match status" value="1"/>
</dbReference>
<reference evidence="12" key="1">
    <citation type="submission" date="2006-10" db="EMBL/GenBank/DDBJ databases">
        <authorList>
            <person name="Amadeo P."/>
            <person name="Zhao Q."/>
            <person name="Wortman J."/>
            <person name="Fraser-Liggett C."/>
            <person name="Carlton J."/>
        </authorList>
    </citation>
    <scope>NUCLEOTIDE SEQUENCE</scope>
    <source>
        <strain evidence="12">G3</strain>
    </source>
</reference>
<dbReference type="InterPro" id="IPR012341">
    <property type="entry name" value="6hp_glycosidase-like_sf"/>
</dbReference>
<dbReference type="GO" id="GO:0036503">
    <property type="term" value="P:ERAD pathway"/>
    <property type="evidence" value="ECO:0000318"/>
    <property type="project" value="GO_Central"/>
</dbReference>
<evidence type="ECO:0000256" key="7">
    <source>
        <dbReference type="ARBA" id="ARBA00023157"/>
    </source>
</evidence>
<dbReference type="VEuPathDB" id="TrichDB:TVAG_447400"/>
<gene>
    <name evidence="12" type="ORF">TVAG_447400</name>
</gene>
<dbReference type="PANTHER" id="PTHR11742">
    <property type="entry name" value="MANNOSYL-OLIGOSACCHARIDE ALPHA-1,2-MANNOSIDASE-RELATED"/>
    <property type="match status" value="1"/>
</dbReference>
<keyword evidence="5 11" id="KW-0378">Hydrolase</keyword>
<evidence type="ECO:0000256" key="6">
    <source>
        <dbReference type="ARBA" id="ARBA00022837"/>
    </source>
</evidence>
<evidence type="ECO:0000256" key="5">
    <source>
        <dbReference type="ARBA" id="ARBA00022801"/>
    </source>
</evidence>
<reference evidence="12" key="2">
    <citation type="journal article" date="2007" name="Science">
        <title>Draft genome sequence of the sexually transmitted pathogen Trichomonas vaginalis.</title>
        <authorList>
            <person name="Carlton J.M."/>
            <person name="Hirt R.P."/>
            <person name="Silva J.C."/>
            <person name="Delcher A.L."/>
            <person name="Schatz M."/>
            <person name="Zhao Q."/>
            <person name="Wortman J.R."/>
            <person name="Bidwell S.L."/>
            <person name="Alsmark U.C.M."/>
            <person name="Besteiro S."/>
            <person name="Sicheritz-Ponten T."/>
            <person name="Noel C.J."/>
            <person name="Dacks J.B."/>
            <person name="Foster P.G."/>
            <person name="Simillion C."/>
            <person name="Van de Peer Y."/>
            <person name="Miranda-Saavedra D."/>
            <person name="Barton G.J."/>
            <person name="Westrop G.D."/>
            <person name="Mueller S."/>
            <person name="Dessi D."/>
            <person name="Fiori P.L."/>
            <person name="Ren Q."/>
            <person name="Paulsen I."/>
            <person name="Zhang H."/>
            <person name="Bastida-Corcuera F.D."/>
            <person name="Simoes-Barbosa A."/>
            <person name="Brown M.T."/>
            <person name="Hayes R.D."/>
            <person name="Mukherjee M."/>
            <person name="Okumura C.Y."/>
            <person name="Schneider R."/>
            <person name="Smith A.J."/>
            <person name="Vanacova S."/>
            <person name="Villalvazo M."/>
            <person name="Haas B.J."/>
            <person name="Pertea M."/>
            <person name="Feldblyum T.V."/>
            <person name="Utterback T.R."/>
            <person name="Shu C.L."/>
            <person name="Osoegawa K."/>
            <person name="de Jong P.J."/>
            <person name="Hrdy I."/>
            <person name="Horvathova L."/>
            <person name="Zubacova Z."/>
            <person name="Dolezal P."/>
            <person name="Malik S.B."/>
            <person name="Logsdon J.M. Jr."/>
            <person name="Henze K."/>
            <person name="Gupta A."/>
            <person name="Wang C.C."/>
            <person name="Dunne R.L."/>
            <person name="Upcroft J.A."/>
            <person name="Upcroft P."/>
            <person name="White O."/>
            <person name="Salzberg S.L."/>
            <person name="Tang P."/>
            <person name="Chiu C.-H."/>
            <person name="Lee Y.-S."/>
            <person name="Embley T.M."/>
            <person name="Coombs G.H."/>
            <person name="Mottram J.C."/>
            <person name="Tachezy J."/>
            <person name="Fraser-Liggett C.M."/>
            <person name="Johnson P.J."/>
        </authorList>
    </citation>
    <scope>NUCLEOTIDE SEQUENCE [LARGE SCALE GENOMIC DNA]</scope>
    <source>
        <strain evidence="12">G3</strain>
    </source>
</reference>
<dbReference type="GO" id="GO:0004571">
    <property type="term" value="F:mannosyl-oligosaccharide 1,2-alpha-mannosidase activity"/>
    <property type="evidence" value="ECO:0000318"/>
    <property type="project" value="GO_Central"/>
</dbReference>
<comment type="catalytic activity">
    <reaction evidence="8">
        <text>N(4)-(alpha-D-Man-(1-&gt;2)-alpha-D-Man-(1-&gt;2)-alpha-D-Man-(1-&gt;3)-[alpha-D-Man-(1-&gt;3)-[alpha-D-Man-(1-&gt;2)-alpha-D-Man-(1-&gt;6)]-alpha-D-Man-(1-&gt;6)]-beta-D-Man-(1-&gt;4)-beta-D-GlcNAc-(1-&gt;4)-beta-D-GlcNAc)-L-asparaginyl-[protein] (N-glucan mannose isomer 8A1,2,3B1,3) + 3 H2O = N(4)-(alpha-D-Man-(1-&gt;3)-[alpha-D-Man-(1-&gt;3)-[alpha-D-Man-(1-&gt;6)]-alpha-D-Man-(1-&gt;6)]-beta-D-Man-(1-&gt;4)-beta-D-GlcNAc-(1-&gt;4)-beta-D-GlcNAc)-L-asparaginyl-[protein] (N-glucan mannose isomer 5A1,2) + 3 beta-D-mannose</text>
        <dbReference type="Rhea" id="RHEA:56028"/>
        <dbReference type="Rhea" id="RHEA-COMP:14358"/>
        <dbReference type="Rhea" id="RHEA-COMP:14367"/>
        <dbReference type="ChEBI" id="CHEBI:15377"/>
        <dbReference type="ChEBI" id="CHEBI:28563"/>
        <dbReference type="ChEBI" id="CHEBI:59087"/>
        <dbReference type="ChEBI" id="CHEBI:60628"/>
        <dbReference type="EC" id="3.2.1.113"/>
    </reaction>
</comment>
<dbReference type="eggNOG" id="KOG2431">
    <property type="taxonomic scope" value="Eukaryota"/>
</dbReference>
<dbReference type="OrthoDB" id="8118055at2759"/>
<evidence type="ECO:0000256" key="11">
    <source>
        <dbReference type="RuleBase" id="RU361193"/>
    </source>
</evidence>
<comment type="similarity">
    <text evidence="3 11">Belongs to the glycosyl hydrolase 47 family.</text>
</comment>
<dbReference type="InterPro" id="IPR050749">
    <property type="entry name" value="Glycosyl_Hydrolase_47"/>
</dbReference>
<dbReference type="InterPro" id="IPR036026">
    <property type="entry name" value="Seven-hairpin_glycosidases"/>
</dbReference>
<dbReference type="GO" id="GO:0005975">
    <property type="term" value="P:carbohydrate metabolic process"/>
    <property type="evidence" value="ECO:0007669"/>
    <property type="project" value="InterPro"/>
</dbReference>
<dbReference type="GO" id="GO:0005509">
    <property type="term" value="F:calcium ion binding"/>
    <property type="evidence" value="ECO:0007669"/>
    <property type="project" value="InterPro"/>
</dbReference>
<evidence type="ECO:0000256" key="8">
    <source>
        <dbReference type="ARBA" id="ARBA00047669"/>
    </source>
</evidence>
<dbReference type="SMR" id="A2DS11"/>
<evidence type="ECO:0000313" key="13">
    <source>
        <dbReference type="Proteomes" id="UP000001542"/>
    </source>
</evidence>
<comment type="catalytic activity">
    <reaction evidence="9">
        <text>N(4)-(alpha-D-Man-(1-&gt;2)-alpha-D-Man-(1-&gt;2)-alpha-D-Man-(1-&gt;3)-[alpha-D-Man-(1-&gt;2)-alpha-D-Man-(1-&gt;3)-[alpha-D-Man-(1-&gt;2)-alpha-D-Man-(1-&gt;6)]-alpha-D-Man-(1-&gt;6)]-beta-D-Man-(1-&gt;4)-beta-D-GlcNAc-(1-&gt;4)-beta-D-GlcNAc)-L-asparaginyl-[protein] (N-glucan mannose isomer 9A1,2,3B1,2,3) + 4 H2O = N(4)-(alpha-D-Man-(1-&gt;3)-[alpha-D-Man-(1-&gt;3)-[alpha-D-Man-(1-&gt;6)]-alpha-D-Man-(1-&gt;6)]-beta-D-Man-(1-&gt;4)-beta-D-GlcNAc-(1-&gt;4)-beta-D-GlcNAc)-L-asparaginyl-[protein] (N-glucan mannose isomer 5A1,2) + 4 beta-D-mannose</text>
        <dbReference type="Rhea" id="RHEA:56008"/>
        <dbReference type="Rhea" id="RHEA-COMP:14356"/>
        <dbReference type="Rhea" id="RHEA-COMP:14367"/>
        <dbReference type="ChEBI" id="CHEBI:15377"/>
        <dbReference type="ChEBI" id="CHEBI:28563"/>
        <dbReference type="ChEBI" id="CHEBI:59087"/>
        <dbReference type="ChEBI" id="CHEBI:139493"/>
        <dbReference type="EC" id="3.2.1.113"/>
    </reaction>
</comment>
<dbReference type="PRINTS" id="PR00747">
    <property type="entry name" value="GLYHDRLASE47"/>
</dbReference>
<accession>A2DS11</accession>
<dbReference type="Gene3D" id="1.50.10.10">
    <property type="match status" value="1"/>
</dbReference>
<dbReference type="Proteomes" id="UP000001542">
    <property type="component" value="Unassembled WGS sequence"/>
</dbReference>
<dbReference type="KEGG" id="tva:4774793"/>
<keyword evidence="11" id="KW-0326">Glycosidase</keyword>
<dbReference type="GO" id="GO:0005783">
    <property type="term" value="C:endoplasmic reticulum"/>
    <property type="evidence" value="ECO:0000318"/>
    <property type="project" value="GO_Central"/>
</dbReference>
<sequence>MLQLHDPNYIKSLREEIKFEFKNAFNEYMENALGYDHYSPITRHGYSQFGLKFSLFDSLDTLLLMNLTEEFENASKYVLQTTNFTKNSTISVFESTIRDIGGLISAYEQTGQRKFLDLAEKLALVLEPAFKTPTGFPYAYINPGTNYTEDHIWNIQKSLLSDIGSLQIEFYSLTYHTGNMKYWNLVNYIETIANKYILPSIYFSYQSTYSEVPTSLSFDAFGDSYYEYLLKMALLAPQNSTLYSDYFITAIKQASKQLLVTSRHKHLEFFKTTVYGQSKHQISHLSYFLPGILYLASREYPNFKLSEELADRLMETSVKLHKMTKTGLSGDVLVFGENGMTWEDSTYKLRPEYIESLFYQWRVKHKTMSRRLAEDFFNSLKKYSKIGNAYSSVSNVDSSFPGYEDQMDSFFLAETMKYLYLIFCDDDVISLDDYVFTTQGHYIKKKDHRR</sequence>
<dbReference type="RefSeq" id="XP_001329004.1">
    <property type="nucleotide sequence ID" value="XM_001328969.1"/>
</dbReference>
<dbReference type="InParanoid" id="A2DS11"/>
<dbReference type="GO" id="GO:0016020">
    <property type="term" value="C:membrane"/>
    <property type="evidence" value="ECO:0000318"/>
    <property type="project" value="GO_Central"/>
</dbReference>
<dbReference type="SUPFAM" id="SSF48225">
    <property type="entry name" value="Seven-hairpin glycosidases"/>
    <property type="match status" value="1"/>
</dbReference>
<organism evidence="12 13">
    <name type="scientific">Trichomonas vaginalis (strain ATCC PRA-98 / G3)</name>
    <dbReference type="NCBI Taxonomy" id="412133"/>
    <lineage>
        <taxon>Eukaryota</taxon>
        <taxon>Metamonada</taxon>
        <taxon>Parabasalia</taxon>
        <taxon>Trichomonadida</taxon>
        <taxon>Trichomonadidae</taxon>
        <taxon>Trichomonas</taxon>
    </lineage>
</organism>
<evidence type="ECO:0000256" key="3">
    <source>
        <dbReference type="ARBA" id="ARBA00007658"/>
    </source>
</evidence>
<dbReference type="OMA" id="WRMFKNI"/>
<dbReference type="PANTHER" id="PTHR11742:SF55">
    <property type="entry name" value="ENDOPLASMIC RETICULUM MANNOSYL-OLIGOSACCHARIDE 1,2-ALPHA-MANNOSIDASE"/>
    <property type="match status" value="1"/>
</dbReference>
<evidence type="ECO:0000256" key="9">
    <source>
        <dbReference type="ARBA" id="ARBA00048605"/>
    </source>
</evidence>
<dbReference type="InterPro" id="IPR001382">
    <property type="entry name" value="Glyco_hydro_47"/>
</dbReference>
<dbReference type="VEuPathDB" id="TrichDB:TVAGG3_1001150"/>
<keyword evidence="6 10" id="KW-0106">Calcium</keyword>
<dbReference type="EMBL" id="DS113238">
    <property type="protein sequence ID" value="EAY16781.1"/>
    <property type="molecule type" value="Genomic_DNA"/>
</dbReference>
<feature type="binding site" evidence="10">
    <location>
        <position position="438"/>
    </location>
    <ligand>
        <name>Ca(2+)</name>
        <dbReference type="ChEBI" id="CHEBI:29108"/>
    </ligand>
</feature>
<evidence type="ECO:0000256" key="1">
    <source>
        <dbReference type="ARBA" id="ARBA00001913"/>
    </source>
</evidence>
<dbReference type="EC" id="3.2.1.-" evidence="11"/>
<comment type="pathway">
    <text evidence="2">Protein modification; protein glycosylation.</text>
</comment>
<evidence type="ECO:0000313" key="12">
    <source>
        <dbReference type="EMBL" id="EAY16781.1"/>
    </source>
</evidence>
<keyword evidence="7" id="KW-1015">Disulfide bond</keyword>
<dbReference type="AlphaFoldDB" id="A2DS11"/>